<evidence type="ECO:0000256" key="2">
    <source>
        <dbReference type="SAM" id="Phobius"/>
    </source>
</evidence>
<keyword evidence="2" id="KW-1133">Transmembrane helix</keyword>
<organism evidence="4 5">
    <name type="scientific">Trapa incisa</name>
    <dbReference type="NCBI Taxonomy" id="236973"/>
    <lineage>
        <taxon>Eukaryota</taxon>
        <taxon>Viridiplantae</taxon>
        <taxon>Streptophyta</taxon>
        <taxon>Embryophyta</taxon>
        <taxon>Tracheophyta</taxon>
        <taxon>Spermatophyta</taxon>
        <taxon>Magnoliopsida</taxon>
        <taxon>eudicotyledons</taxon>
        <taxon>Gunneridae</taxon>
        <taxon>Pentapetalae</taxon>
        <taxon>rosids</taxon>
        <taxon>malvids</taxon>
        <taxon>Myrtales</taxon>
        <taxon>Lythraceae</taxon>
        <taxon>Trapa</taxon>
    </lineage>
</organism>
<reference evidence="4 5" key="1">
    <citation type="journal article" date="2023" name="Hortic Res">
        <title>Pangenome of water caltrop reveals structural variations and asymmetric subgenome divergence after allopolyploidization.</title>
        <authorList>
            <person name="Zhang X."/>
            <person name="Chen Y."/>
            <person name="Wang L."/>
            <person name="Yuan Y."/>
            <person name="Fang M."/>
            <person name="Shi L."/>
            <person name="Lu R."/>
            <person name="Comes H.P."/>
            <person name="Ma Y."/>
            <person name="Chen Y."/>
            <person name="Huang G."/>
            <person name="Zhou Y."/>
            <person name="Zheng Z."/>
            <person name="Qiu Y."/>
        </authorList>
    </citation>
    <scope>NUCLEOTIDE SEQUENCE [LARGE SCALE GENOMIC DNA]</scope>
    <source>
        <tissue evidence="4">Roots</tissue>
    </source>
</reference>
<keyword evidence="3" id="KW-0732">Signal</keyword>
<proteinExistence type="predicted"/>
<evidence type="ECO:0000313" key="4">
    <source>
        <dbReference type="EMBL" id="KAK4772960.1"/>
    </source>
</evidence>
<protein>
    <submittedName>
        <fullName evidence="4">Uncharacterized protein</fullName>
    </submittedName>
</protein>
<feature type="compositionally biased region" description="Low complexity" evidence="1">
    <location>
        <begin position="109"/>
        <end position="130"/>
    </location>
</feature>
<feature type="compositionally biased region" description="Pro residues" evidence="1">
    <location>
        <begin position="96"/>
        <end position="108"/>
    </location>
</feature>
<name>A0AAN7KZX4_9MYRT</name>
<feature type="transmembrane region" description="Helical" evidence="2">
    <location>
        <begin position="189"/>
        <end position="209"/>
    </location>
</feature>
<keyword evidence="2" id="KW-0812">Transmembrane</keyword>
<dbReference type="EMBL" id="JAXIOK010000004">
    <property type="protein sequence ID" value="KAK4772960.1"/>
    <property type="molecule type" value="Genomic_DNA"/>
</dbReference>
<dbReference type="AlphaFoldDB" id="A0AAN7KZX4"/>
<feature type="chain" id="PRO_5042907789" evidence="3">
    <location>
        <begin position="30"/>
        <end position="234"/>
    </location>
</feature>
<feature type="compositionally biased region" description="Low complexity" evidence="1">
    <location>
        <begin position="168"/>
        <end position="179"/>
    </location>
</feature>
<evidence type="ECO:0000313" key="5">
    <source>
        <dbReference type="Proteomes" id="UP001345219"/>
    </source>
</evidence>
<keyword evidence="5" id="KW-1185">Reference proteome</keyword>
<evidence type="ECO:0000256" key="3">
    <source>
        <dbReference type="SAM" id="SignalP"/>
    </source>
</evidence>
<dbReference type="Proteomes" id="UP001345219">
    <property type="component" value="Chromosome 22"/>
</dbReference>
<feature type="region of interest" description="Disordered" evidence="1">
    <location>
        <begin position="28"/>
        <end position="187"/>
    </location>
</feature>
<dbReference type="NCBIfam" id="TIGR01167">
    <property type="entry name" value="LPXTG_anchor"/>
    <property type="match status" value="1"/>
</dbReference>
<keyword evidence="2" id="KW-0472">Membrane</keyword>
<accession>A0AAN7KZX4</accession>
<evidence type="ECO:0000256" key="1">
    <source>
        <dbReference type="SAM" id="MobiDB-lite"/>
    </source>
</evidence>
<feature type="signal peptide" evidence="3">
    <location>
        <begin position="1"/>
        <end position="29"/>
    </location>
</feature>
<gene>
    <name evidence="4" type="ORF">SAY87_027979</name>
</gene>
<comment type="caution">
    <text evidence="4">The sequence shown here is derived from an EMBL/GenBank/DDBJ whole genome shotgun (WGS) entry which is preliminary data.</text>
</comment>
<sequence length="234" mass="24452">MLSTMKNQGKLPSFVLLAAVLSLAAATLSEQDDASPFAPSPETELEAPLFPQYLSVSPESEPPLADSPETEPGFSSPLYSPGIPPSPASEAGSPLGFPPLFSPSPAMEPPADSDTSIPPSSPSLPSTAPIVEDDNDDGPAYEPTPSYLPPAYDEPDGNRGEEPPESYSEGNDPSPGGSSSDRRSKGGNGAVYGFVAGICLVGLGGLVYLKKKEKNGARRNGYDQYFELSRRDGF</sequence>